<feature type="chain" id="PRO_5043131734" evidence="2">
    <location>
        <begin position="21"/>
        <end position="138"/>
    </location>
</feature>
<dbReference type="EMBL" id="UZAE01003358">
    <property type="protein sequence ID" value="VDO00461.1"/>
    <property type="molecule type" value="Genomic_DNA"/>
</dbReference>
<sequence length="138" mass="14786">MKSLGIFNVYLLFLLLKVLDIYLHYEEDQGVEASLGTGDETSSIMSSSSGRRMNQQDLANSTSHSNSLAHLSAEKEGKVTVAVRTGVRQWTPGYQPSLICRLVSPSLASSPTDVGDAPYPPTNLSPISTIALTSATNL</sequence>
<keyword evidence="4" id="KW-1185">Reference proteome</keyword>
<name>A0A0R3TC14_RODNA</name>
<reference evidence="3 4" key="2">
    <citation type="submission" date="2018-11" db="EMBL/GenBank/DDBJ databases">
        <authorList>
            <consortium name="Pathogen Informatics"/>
        </authorList>
    </citation>
    <scope>NUCLEOTIDE SEQUENCE [LARGE SCALE GENOMIC DNA]</scope>
</reference>
<feature type="compositionally biased region" description="Polar residues" evidence="1">
    <location>
        <begin position="50"/>
        <end position="69"/>
    </location>
</feature>
<evidence type="ECO:0000256" key="1">
    <source>
        <dbReference type="SAM" id="MobiDB-lite"/>
    </source>
</evidence>
<proteinExistence type="predicted"/>
<dbReference type="AlphaFoldDB" id="A0A0R3TC14"/>
<evidence type="ECO:0000313" key="4">
    <source>
        <dbReference type="Proteomes" id="UP000278807"/>
    </source>
</evidence>
<protein>
    <submittedName>
        <fullName evidence="3 5">Uncharacterized protein</fullName>
    </submittedName>
</protein>
<dbReference type="Proteomes" id="UP000278807">
    <property type="component" value="Unassembled WGS sequence"/>
</dbReference>
<dbReference type="WBParaSite" id="HNAJ_0000460301-mRNA-1">
    <property type="protein sequence ID" value="HNAJ_0000460301-mRNA-1"/>
    <property type="gene ID" value="HNAJ_0000460301"/>
</dbReference>
<accession>A0A0R3TC14</accession>
<gene>
    <name evidence="3" type="ORF">HNAJ_LOCUS4601</name>
</gene>
<keyword evidence="2" id="KW-0732">Signal</keyword>
<feature type="region of interest" description="Disordered" evidence="1">
    <location>
        <begin position="33"/>
        <end position="70"/>
    </location>
</feature>
<feature type="signal peptide" evidence="2">
    <location>
        <begin position="1"/>
        <end position="20"/>
    </location>
</feature>
<organism evidence="5">
    <name type="scientific">Rodentolepis nana</name>
    <name type="common">Dwarf tapeworm</name>
    <name type="synonym">Hymenolepis nana</name>
    <dbReference type="NCBI Taxonomy" id="102285"/>
    <lineage>
        <taxon>Eukaryota</taxon>
        <taxon>Metazoa</taxon>
        <taxon>Spiralia</taxon>
        <taxon>Lophotrochozoa</taxon>
        <taxon>Platyhelminthes</taxon>
        <taxon>Cestoda</taxon>
        <taxon>Eucestoda</taxon>
        <taxon>Cyclophyllidea</taxon>
        <taxon>Hymenolepididae</taxon>
        <taxon>Rodentolepis</taxon>
    </lineage>
</organism>
<evidence type="ECO:0000256" key="2">
    <source>
        <dbReference type="SAM" id="SignalP"/>
    </source>
</evidence>
<reference evidence="5" key="1">
    <citation type="submission" date="2017-02" db="UniProtKB">
        <authorList>
            <consortium name="WormBaseParasite"/>
        </authorList>
    </citation>
    <scope>IDENTIFICATION</scope>
</reference>
<evidence type="ECO:0000313" key="5">
    <source>
        <dbReference type="WBParaSite" id="HNAJ_0000460301-mRNA-1"/>
    </source>
</evidence>
<evidence type="ECO:0000313" key="3">
    <source>
        <dbReference type="EMBL" id="VDO00461.1"/>
    </source>
</evidence>